<evidence type="ECO:0000313" key="2">
    <source>
        <dbReference type="EMBL" id="SFT43354.1"/>
    </source>
</evidence>
<name>A0A1I6XZR4_9FLAO</name>
<organism evidence="2 3">
    <name type="scientific">Lishizhenia tianjinensis</name>
    <dbReference type="NCBI Taxonomy" id="477690"/>
    <lineage>
        <taxon>Bacteria</taxon>
        <taxon>Pseudomonadati</taxon>
        <taxon>Bacteroidota</taxon>
        <taxon>Flavobacteriia</taxon>
        <taxon>Flavobacteriales</taxon>
        <taxon>Crocinitomicaceae</taxon>
        <taxon>Lishizhenia</taxon>
    </lineage>
</organism>
<dbReference type="EMBL" id="FPAS01000001">
    <property type="protein sequence ID" value="SFT43354.1"/>
    <property type="molecule type" value="Genomic_DNA"/>
</dbReference>
<proteinExistence type="predicted"/>
<dbReference type="OrthoDB" id="1420828at2"/>
<accession>A0A1I6XZR4</accession>
<gene>
    <name evidence="2" type="ORF">SAMN05216474_0540</name>
</gene>
<evidence type="ECO:0000313" key="3">
    <source>
        <dbReference type="Proteomes" id="UP000236454"/>
    </source>
</evidence>
<reference evidence="2 3" key="1">
    <citation type="submission" date="2016-10" db="EMBL/GenBank/DDBJ databases">
        <authorList>
            <person name="de Groot N.N."/>
        </authorList>
    </citation>
    <scope>NUCLEOTIDE SEQUENCE [LARGE SCALE GENOMIC DNA]</scope>
    <source>
        <strain evidence="2 3">CGMCC 1.7005</strain>
    </source>
</reference>
<dbReference type="PROSITE" id="PS51257">
    <property type="entry name" value="PROKAR_LIPOPROTEIN"/>
    <property type="match status" value="1"/>
</dbReference>
<feature type="signal peptide" evidence="1">
    <location>
        <begin position="1"/>
        <end position="19"/>
    </location>
</feature>
<feature type="chain" id="PRO_5014932343" description="Lipoprotein" evidence="1">
    <location>
        <begin position="20"/>
        <end position="202"/>
    </location>
</feature>
<dbReference type="STRING" id="477690.SAMN05216474_0540"/>
<keyword evidence="3" id="KW-1185">Reference proteome</keyword>
<evidence type="ECO:0000256" key="1">
    <source>
        <dbReference type="SAM" id="SignalP"/>
    </source>
</evidence>
<dbReference type="AlphaFoldDB" id="A0A1I6XZR4"/>
<dbReference type="RefSeq" id="WP_090246044.1">
    <property type="nucleotide sequence ID" value="NZ_FPAS01000001.1"/>
</dbReference>
<sequence>MKILIYILIVLTFFGCVNTQENDNIATSDGIELTPGPDKEQREEYAKSMEKDSEQVASTICMGKAEDFLKLKGTGLQADFFSKLDSIRKVQYPNNDQETSIMVDLTLEYLKEFLADINLDSLTANNQFEKEYHFNIAPKGYTDPEICKDKIAMNFEAKNCSFRLSVYNTFLAQPDWCVESMVIYGFKIENDKIVHFWRQEAG</sequence>
<dbReference type="Proteomes" id="UP000236454">
    <property type="component" value="Unassembled WGS sequence"/>
</dbReference>
<evidence type="ECO:0008006" key="4">
    <source>
        <dbReference type="Google" id="ProtNLM"/>
    </source>
</evidence>
<protein>
    <recommendedName>
        <fullName evidence="4">Lipoprotein</fullName>
    </recommendedName>
</protein>
<keyword evidence="1" id="KW-0732">Signal</keyword>